<dbReference type="SMART" id="SM00192">
    <property type="entry name" value="LDLa"/>
    <property type="match status" value="1"/>
</dbReference>
<feature type="chain" id="PRO_5043132446" evidence="11">
    <location>
        <begin position="18"/>
        <end position="526"/>
    </location>
</feature>
<evidence type="ECO:0000256" key="3">
    <source>
        <dbReference type="ARBA" id="ARBA00022729"/>
    </source>
</evidence>
<evidence type="ECO:0000256" key="4">
    <source>
        <dbReference type="ARBA" id="ARBA00022989"/>
    </source>
</evidence>
<feature type="region of interest" description="Disordered" evidence="9">
    <location>
        <begin position="225"/>
        <end position="248"/>
    </location>
</feature>
<dbReference type="PANTHER" id="PTHR46876:SF1">
    <property type="entry name" value="LOW-DENSITY LIPOPROTEIN RECEPTOR-RELATED PROTEIN 11"/>
    <property type="match status" value="1"/>
</dbReference>
<evidence type="ECO:0000256" key="9">
    <source>
        <dbReference type="SAM" id="MobiDB-lite"/>
    </source>
</evidence>
<evidence type="ECO:0000256" key="8">
    <source>
        <dbReference type="PROSITE-ProRule" id="PRU00124"/>
    </source>
</evidence>
<feature type="transmembrane region" description="Helical" evidence="10">
    <location>
        <begin position="454"/>
        <end position="476"/>
    </location>
</feature>
<dbReference type="Proteomes" id="UP000282613">
    <property type="component" value="Unassembled WGS sequence"/>
</dbReference>
<comment type="subcellular location">
    <subcellularLocation>
        <location evidence="1">Membrane</location>
        <topology evidence="1">Single-pass type I membrane protein</topology>
    </subcellularLocation>
</comment>
<organism evidence="15">
    <name type="scientific">Taenia asiatica</name>
    <name type="common">Asian tapeworm</name>
    <dbReference type="NCBI Taxonomy" id="60517"/>
    <lineage>
        <taxon>Eukaryota</taxon>
        <taxon>Metazoa</taxon>
        <taxon>Spiralia</taxon>
        <taxon>Lophotrochozoa</taxon>
        <taxon>Platyhelminthes</taxon>
        <taxon>Cestoda</taxon>
        <taxon>Eucestoda</taxon>
        <taxon>Cyclophyllidea</taxon>
        <taxon>Taeniidae</taxon>
        <taxon>Taenia</taxon>
    </lineage>
</organism>
<dbReference type="WBParaSite" id="TASK_0000129501-mRNA-1">
    <property type="protein sequence ID" value="TASK_0000129501-mRNA-1"/>
    <property type="gene ID" value="TASK_0000129501"/>
</dbReference>
<evidence type="ECO:0000256" key="11">
    <source>
        <dbReference type="SAM" id="SignalP"/>
    </source>
</evidence>
<keyword evidence="14" id="KW-1185">Reference proteome</keyword>
<keyword evidence="6 8" id="KW-1015">Disulfide bond</keyword>
<evidence type="ECO:0000256" key="7">
    <source>
        <dbReference type="ARBA" id="ARBA00023180"/>
    </source>
</evidence>
<dbReference type="InterPro" id="IPR013980">
    <property type="entry name" value="MANSC_dom"/>
</dbReference>
<dbReference type="AlphaFoldDB" id="A0A0R3VV93"/>
<dbReference type="PANTHER" id="PTHR46876">
    <property type="entry name" value="LOW-DENSITY LIPOPROTEIN RECEPTOR-RELATED PROTEIN 11"/>
    <property type="match status" value="1"/>
</dbReference>
<evidence type="ECO:0000256" key="6">
    <source>
        <dbReference type="ARBA" id="ARBA00023157"/>
    </source>
</evidence>
<dbReference type="Gene3D" id="4.10.400.10">
    <property type="entry name" value="Low-density Lipoprotein Receptor"/>
    <property type="match status" value="1"/>
</dbReference>
<keyword evidence="4 10" id="KW-1133">Transmembrane helix</keyword>
<evidence type="ECO:0000259" key="12">
    <source>
        <dbReference type="PROSITE" id="PS50986"/>
    </source>
</evidence>
<feature type="disulfide bond" evidence="8">
    <location>
        <begin position="200"/>
        <end position="215"/>
    </location>
</feature>
<proteinExistence type="predicted"/>
<sequence length="526" mass="58538">MFSIVIQIFVLFHSVSSRKCDKDFDIRLNTVILTHVSENNGAAFIHKLSADSLEECIKYCCGTIECTVGVFGPKRGSKCFLFNCHEPNICNFTSDLDYTVFVQRTWLPEQRNVHKVATWSSGSLFGLCGPRDPCVVANTICDSGRCVCKSGFIEKWRKCGRVPPSPSSHLICLVPSICSKPELEFQCDDATSCIAIYDVCNRIAECPDASDESLCGEAEPVNSVSTHKVESQSSPGSRTLNARTLLPRGDDEHDLSEVDFESSKVRSLRTLHFGRDSPIHRTYEGKEVYFPPSYLTSSLETDVPSLMLTGARGKSVFPGSGVSTFLEQPEHLRSRSGYRSHLSGGSRFSVEGASLEHHRRKIGRLSTQAHGTLVEDFDGEAEEYNIPHYRGSGFDREHKVLRHRVRPLAEHSDLKSDDKHRIDKYHEEAKNSAMRPKMPAAPVIGLYSQSGYQWHTAAILLAVGLGLTSCLFGLLVSRCRQRGRFDQGGPRSKAVATNHLRQRILRTRGLSSNDLERSGLLSKLQL</sequence>
<reference evidence="13 14" key="2">
    <citation type="submission" date="2018-11" db="EMBL/GenBank/DDBJ databases">
        <authorList>
            <consortium name="Pathogen Informatics"/>
        </authorList>
    </citation>
    <scope>NUCLEOTIDE SEQUENCE [LARGE SCALE GENOMIC DNA]</scope>
</reference>
<protein>
    <submittedName>
        <fullName evidence="15">MANSC domain-containing protein</fullName>
    </submittedName>
</protein>
<comment type="caution">
    <text evidence="8">Lacks conserved residue(s) required for the propagation of feature annotation.</text>
</comment>
<dbReference type="InterPro" id="IPR011106">
    <property type="entry name" value="MANSC_N"/>
</dbReference>
<evidence type="ECO:0000313" key="15">
    <source>
        <dbReference type="WBParaSite" id="TASK_0000129501-mRNA-1"/>
    </source>
</evidence>
<keyword evidence="2 10" id="KW-0812">Transmembrane</keyword>
<evidence type="ECO:0000256" key="5">
    <source>
        <dbReference type="ARBA" id="ARBA00023136"/>
    </source>
</evidence>
<keyword evidence="3 11" id="KW-0732">Signal</keyword>
<evidence type="ECO:0000313" key="13">
    <source>
        <dbReference type="EMBL" id="VDK22818.1"/>
    </source>
</evidence>
<feature type="domain" description="MANSC" evidence="12">
    <location>
        <begin position="26"/>
        <end position="101"/>
    </location>
</feature>
<dbReference type="CDD" id="cd00112">
    <property type="entry name" value="LDLa"/>
    <property type="match status" value="1"/>
</dbReference>
<gene>
    <name evidence="13" type="ORF">TASK_LOCUS1296</name>
</gene>
<dbReference type="PROSITE" id="PS50068">
    <property type="entry name" value="LDLRA_2"/>
    <property type="match status" value="1"/>
</dbReference>
<dbReference type="SMART" id="SM00765">
    <property type="entry name" value="MANEC"/>
    <property type="match status" value="1"/>
</dbReference>
<reference evidence="15" key="1">
    <citation type="submission" date="2017-02" db="UniProtKB">
        <authorList>
            <consortium name="WormBaseParasite"/>
        </authorList>
    </citation>
    <scope>IDENTIFICATION</scope>
</reference>
<dbReference type="InterPro" id="IPR023415">
    <property type="entry name" value="LDLR_class-A_CS"/>
</dbReference>
<evidence type="ECO:0000256" key="2">
    <source>
        <dbReference type="ARBA" id="ARBA00022692"/>
    </source>
</evidence>
<dbReference type="Pfam" id="PF07502">
    <property type="entry name" value="MANEC"/>
    <property type="match status" value="1"/>
</dbReference>
<evidence type="ECO:0000313" key="14">
    <source>
        <dbReference type="Proteomes" id="UP000282613"/>
    </source>
</evidence>
<feature type="signal peptide" evidence="11">
    <location>
        <begin position="1"/>
        <end position="17"/>
    </location>
</feature>
<dbReference type="PROSITE" id="PS01209">
    <property type="entry name" value="LDLRA_1"/>
    <property type="match status" value="1"/>
</dbReference>
<evidence type="ECO:0000256" key="10">
    <source>
        <dbReference type="SAM" id="Phobius"/>
    </source>
</evidence>
<keyword evidence="5 10" id="KW-0472">Membrane</keyword>
<dbReference type="EMBL" id="UYRS01000301">
    <property type="protein sequence ID" value="VDK22818.1"/>
    <property type="molecule type" value="Genomic_DNA"/>
</dbReference>
<dbReference type="InterPro" id="IPR002172">
    <property type="entry name" value="LDrepeatLR_classA_rpt"/>
</dbReference>
<name>A0A0R3VV93_TAEAS</name>
<dbReference type="PROSITE" id="PS50986">
    <property type="entry name" value="MANSC"/>
    <property type="match status" value="1"/>
</dbReference>
<dbReference type="SUPFAM" id="SSF57424">
    <property type="entry name" value="LDL receptor-like module"/>
    <property type="match status" value="1"/>
</dbReference>
<feature type="compositionally biased region" description="Polar residues" evidence="9">
    <location>
        <begin position="225"/>
        <end position="242"/>
    </location>
</feature>
<evidence type="ECO:0000256" key="1">
    <source>
        <dbReference type="ARBA" id="ARBA00004479"/>
    </source>
</evidence>
<keyword evidence="7" id="KW-0325">Glycoprotein</keyword>
<dbReference type="GO" id="GO:0016020">
    <property type="term" value="C:membrane"/>
    <property type="evidence" value="ECO:0007669"/>
    <property type="project" value="UniProtKB-SubCell"/>
</dbReference>
<dbReference type="InterPro" id="IPR036055">
    <property type="entry name" value="LDL_receptor-like_sf"/>
</dbReference>
<accession>A0A0R3VV93</accession>
<dbReference type="OrthoDB" id="10037294at2759"/>